<dbReference type="AlphaFoldDB" id="A0A8J5BZ21"/>
<evidence type="ECO:0000259" key="7">
    <source>
        <dbReference type="Pfam" id="PF00534"/>
    </source>
</evidence>
<dbReference type="InterPro" id="IPR013234">
    <property type="entry name" value="PIGA_GPI_anchor_biosynthesis"/>
</dbReference>
<keyword evidence="5" id="KW-0808">Transferase</keyword>
<keyword evidence="10" id="KW-1185">Reference proteome</keyword>
<comment type="pathway">
    <text evidence="1">Glycolipid biosynthesis; glycosylphosphatidylinositol-anchor biosynthesis.</text>
</comment>
<dbReference type="OrthoDB" id="734129at2759"/>
<evidence type="ECO:0000256" key="2">
    <source>
        <dbReference type="ARBA" id="ARBA00012420"/>
    </source>
</evidence>
<dbReference type="Proteomes" id="UP000770661">
    <property type="component" value="Unassembled WGS sequence"/>
</dbReference>
<dbReference type="GO" id="GO:0006506">
    <property type="term" value="P:GPI anchor biosynthetic process"/>
    <property type="evidence" value="ECO:0007669"/>
    <property type="project" value="UniProtKB-UniPathway"/>
</dbReference>
<dbReference type="Pfam" id="PF08288">
    <property type="entry name" value="PIGA"/>
    <property type="match status" value="1"/>
</dbReference>
<evidence type="ECO:0000256" key="1">
    <source>
        <dbReference type="ARBA" id="ARBA00004687"/>
    </source>
</evidence>
<evidence type="ECO:0000313" key="9">
    <source>
        <dbReference type="EMBL" id="KAG0713298.1"/>
    </source>
</evidence>
<dbReference type="Gene3D" id="3.40.50.2000">
    <property type="entry name" value="Glycogen Phosphorylase B"/>
    <property type="match status" value="2"/>
</dbReference>
<organism evidence="9 10">
    <name type="scientific">Chionoecetes opilio</name>
    <name type="common">Atlantic snow crab</name>
    <name type="synonym">Cancer opilio</name>
    <dbReference type="NCBI Taxonomy" id="41210"/>
    <lineage>
        <taxon>Eukaryota</taxon>
        <taxon>Metazoa</taxon>
        <taxon>Ecdysozoa</taxon>
        <taxon>Arthropoda</taxon>
        <taxon>Crustacea</taxon>
        <taxon>Multicrustacea</taxon>
        <taxon>Malacostraca</taxon>
        <taxon>Eumalacostraca</taxon>
        <taxon>Eucarida</taxon>
        <taxon>Decapoda</taxon>
        <taxon>Pleocyemata</taxon>
        <taxon>Brachyura</taxon>
        <taxon>Eubrachyura</taxon>
        <taxon>Majoidea</taxon>
        <taxon>Majidae</taxon>
        <taxon>Chionoecetes</taxon>
    </lineage>
</organism>
<keyword evidence="4 9" id="KW-0328">Glycosyltransferase</keyword>
<dbReference type="GO" id="GO:0000506">
    <property type="term" value="C:glycosylphosphatidylinositol-N-acetylglucosaminyltransferase (GPI-GnT) complex"/>
    <property type="evidence" value="ECO:0007669"/>
    <property type="project" value="InterPro"/>
</dbReference>
<evidence type="ECO:0000313" key="10">
    <source>
        <dbReference type="Proteomes" id="UP000770661"/>
    </source>
</evidence>
<dbReference type="GO" id="GO:0017176">
    <property type="term" value="F:phosphatidylinositol N-acetylglucosaminyltransferase activity"/>
    <property type="evidence" value="ECO:0007669"/>
    <property type="project" value="UniProtKB-EC"/>
</dbReference>
<dbReference type="SUPFAM" id="SSF53756">
    <property type="entry name" value="UDP-Glycosyltransferase/glycogen phosphorylase"/>
    <property type="match status" value="1"/>
</dbReference>
<dbReference type="EC" id="2.4.1.198" evidence="2"/>
<dbReference type="FunFam" id="3.40.50.2000:FF:000026">
    <property type="entry name" value="Phosphatidylinositol N-acetylglucosaminyltransferase subunit A"/>
    <property type="match status" value="1"/>
</dbReference>
<accession>A0A8J5BZ21</accession>
<dbReference type="UniPathway" id="UPA00196"/>
<gene>
    <name evidence="9" type="primary">PIGA</name>
    <name evidence="9" type="ORF">GWK47_016488</name>
</gene>
<reference evidence="9" key="1">
    <citation type="submission" date="2020-07" db="EMBL/GenBank/DDBJ databases">
        <title>The High-quality genome of the commercially important snow crab, Chionoecetes opilio.</title>
        <authorList>
            <person name="Jeong J.-H."/>
            <person name="Ryu S."/>
        </authorList>
    </citation>
    <scope>NUCLEOTIDE SEQUENCE</scope>
    <source>
        <strain evidence="9">MADBK_172401_WGS</strain>
        <tissue evidence="9">Digestive gland</tissue>
    </source>
</reference>
<dbReference type="PANTHER" id="PTHR45871:SF1">
    <property type="entry name" value="PHOSPHATIDYLINOSITOL N-ACETYLGLUCOSAMINYLTRANSFERASE SUBUNIT A"/>
    <property type="match status" value="1"/>
</dbReference>
<dbReference type="EMBL" id="JACEEZ010021577">
    <property type="protein sequence ID" value="KAG0713298.1"/>
    <property type="molecule type" value="Genomic_DNA"/>
</dbReference>
<proteinExistence type="predicted"/>
<evidence type="ECO:0000256" key="6">
    <source>
        <dbReference type="ARBA" id="ARBA00032160"/>
    </source>
</evidence>
<comment type="caution">
    <text evidence="9">The sequence shown here is derived from an EMBL/GenBank/DDBJ whole genome shotgun (WGS) entry which is preliminary data.</text>
</comment>
<evidence type="ECO:0000256" key="3">
    <source>
        <dbReference type="ARBA" id="ARBA00022502"/>
    </source>
</evidence>
<protein>
    <recommendedName>
        <fullName evidence="2">phosphatidylinositol N-acetylglucosaminyltransferase</fullName>
        <ecNumber evidence="2">2.4.1.198</ecNumber>
    </recommendedName>
    <alternativeName>
        <fullName evidence="6">GlcNAc-PI synthesis protein</fullName>
    </alternativeName>
</protein>
<keyword evidence="3" id="KW-0337">GPI-anchor biosynthesis</keyword>
<dbReference type="CDD" id="cd03796">
    <property type="entry name" value="GT4_PIG-A-like"/>
    <property type="match status" value="1"/>
</dbReference>
<evidence type="ECO:0000259" key="8">
    <source>
        <dbReference type="Pfam" id="PF08288"/>
    </source>
</evidence>
<sequence length="512" mass="57612">MKERLATLHVICMVSDFFYPNVGGVEEHIFQLSQCLLARGHKVVVVTHVYGDRRGVRYMTNGLKVYYLPIQTFYNQSVLPTFITSIPLLRNIFLRERVTIVHGHSAFSTMAHESMNLARAMGLKSVFTDHSLFGFADMSAIVTNNLLSLSLADVNHCICVSYVGKENTVLRANVEQEKVSVIPNALDSQVFKPNPAKRPKDKINVIVMSRLMYRKGVDLQPAIIRYICQHYPYVNFIIGGDGPKRSLLEEVRDDVGAARLCLLGAVPHGQVHSVLVKGHIFLNTSLTEAFCIAICEAVCSGLQVVSTNVGGIPEVLPAHLIHLAHPNVASLTEKLELAIRLEETGGGVGPWEMHLQVRNTYLWSDVMRRTEIVYSKVHEQESSADLVHRIPRLWYKKCGLVAGWFMMFLVTLQFLILKLCDTLWPAEGVKVHLCELDRVARRSARRVIVIEGYTAVNGEEIVVLHDRQRCCVAVNIEERLFLRDIQKCRDHIDHDDHKSVEHTAGLGNDVLV</sequence>
<feature type="domain" description="PIGA GPI anchor biosynthesis" evidence="8">
    <location>
        <begin position="48"/>
        <end position="137"/>
    </location>
</feature>
<dbReference type="Pfam" id="PF00534">
    <property type="entry name" value="Glycos_transf_1"/>
    <property type="match status" value="1"/>
</dbReference>
<feature type="domain" description="Glycosyl transferase family 1" evidence="7">
    <location>
        <begin position="195"/>
        <end position="343"/>
    </location>
</feature>
<dbReference type="InterPro" id="IPR001296">
    <property type="entry name" value="Glyco_trans_1"/>
</dbReference>
<evidence type="ECO:0000256" key="4">
    <source>
        <dbReference type="ARBA" id="ARBA00022676"/>
    </source>
</evidence>
<evidence type="ECO:0000256" key="5">
    <source>
        <dbReference type="ARBA" id="ARBA00022679"/>
    </source>
</evidence>
<dbReference type="PANTHER" id="PTHR45871">
    <property type="entry name" value="N-ACETYLGLUCOSAMINYL-PHOSPHATIDYLINOSITOL BIOSYNTHETIC PROTEIN"/>
    <property type="match status" value="1"/>
</dbReference>
<dbReference type="InterPro" id="IPR039507">
    <property type="entry name" value="PIG-A/GPI3"/>
</dbReference>
<name>A0A8J5BZ21_CHIOP</name>